<dbReference type="InterPro" id="IPR028942">
    <property type="entry name" value="WHIM1_dom"/>
</dbReference>
<dbReference type="EMBL" id="CP054547">
    <property type="protein sequence ID" value="QSL66989.1"/>
    <property type="molecule type" value="Genomic_DNA"/>
</dbReference>
<evidence type="ECO:0000256" key="2">
    <source>
        <dbReference type="ARBA" id="ARBA00023242"/>
    </source>
</evidence>
<comment type="subcellular location">
    <subcellularLocation>
        <location evidence="1">Nucleus</location>
    </subcellularLocation>
</comment>
<feature type="domain" description="WHIM1" evidence="4">
    <location>
        <begin position="137"/>
        <end position="182"/>
    </location>
</feature>
<organism evidence="5 6">
    <name type="scientific">Pneumocystis wakefieldiae</name>
    <dbReference type="NCBI Taxonomy" id="38082"/>
    <lineage>
        <taxon>Eukaryota</taxon>
        <taxon>Fungi</taxon>
        <taxon>Dikarya</taxon>
        <taxon>Ascomycota</taxon>
        <taxon>Taphrinomycotina</taxon>
        <taxon>Pneumocystomycetes</taxon>
        <taxon>Pneumocystaceae</taxon>
        <taxon>Pneumocystis</taxon>
    </lineage>
</organism>
<keyword evidence="2" id="KW-0539">Nucleus</keyword>
<name>A0A899G6F7_9ASCO</name>
<evidence type="ECO:0000256" key="3">
    <source>
        <dbReference type="SAM" id="MobiDB-lite"/>
    </source>
</evidence>
<protein>
    <recommendedName>
        <fullName evidence="4">WHIM1 domain-containing protein</fullName>
    </recommendedName>
</protein>
<keyword evidence="6" id="KW-1185">Reference proteome</keyword>
<feature type="compositionally biased region" description="Low complexity" evidence="3">
    <location>
        <begin position="27"/>
        <end position="42"/>
    </location>
</feature>
<gene>
    <name evidence="5" type="ORF">MERGE_001376</name>
</gene>
<evidence type="ECO:0000313" key="6">
    <source>
        <dbReference type="Proteomes" id="UP000663699"/>
    </source>
</evidence>
<feature type="region of interest" description="Disordered" evidence="3">
    <location>
        <begin position="24"/>
        <end position="46"/>
    </location>
</feature>
<accession>A0A899G6F7</accession>
<evidence type="ECO:0000313" key="5">
    <source>
        <dbReference type="EMBL" id="QSL66989.1"/>
    </source>
</evidence>
<dbReference type="AlphaFoldDB" id="A0A899G6F7"/>
<dbReference type="GO" id="GO:0005634">
    <property type="term" value="C:nucleus"/>
    <property type="evidence" value="ECO:0007669"/>
    <property type="project" value="UniProtKB-SubCell"/>
</dbReference>
<evidence type="ECO:0000256" key="1">
    <source>
        <dbReference type="ARBA" id="ARBA00004123"/>
    </source>
</evidence>
<dbReference type="OrthoDB" id="349045at2759"/>
<dbReference type="Pfam" id="PF15612">
    <property type="entry name" value="WHIM1"/>
    <property type="match status" value="1"/>
</dbReference>
<dbReference type="PANTHER" id="PTHR42107">
    <property type="entry name" value="YALI0D24453P"/>
    <property type="match status" value="1"/>
</dbReference>
<proteinExistence type="predicted"/>
<dbReference type="PANTHER" id="PTHR42107:SF1">
    <property type="entry name" value="WHIM1 DOMAIN-CONTAINING PROTEIN"/>
    <property type="match status" value="1"/>
</dbReference>
<evidence type="ECO:0000259" key="4">
    <source>
        <dbReference type="Pfam" id="PF15612"/>
    </source>
</evidence>
<sequence>MSDSSELSSPPSSLHSVILNESDNDLSPVKSESVSLASSTSSPRESDINETFISSLDIAYIVAFRNRFSQLFEGIPDLGPQDIERGIFGEPEALDKIVELLCRLVTLCLNRKRAVESKHFSRALSESVDVHIKHLDPSWCGYNPLHREKGFYSLCPSDKLKLLCCLVDWCLMSSEVVRSFIDENYKNRASDDKRNALLVHPLGKDGKNRKLWLIEGNDTPFRVYRESKSRSGFIKWKSIAGTADELRQYALSLSNDSSLNAIALVPKILEQVCPRVEKAQIRRDKLEANRARLASLNIESTLLRMRTRGKRIKYTFSDNDDSDNDIRASSFKHKDCFDSNNKSIQYTASGRIIRRPKRGDYGVYEEIDMAESSNFRKIEDIELSKNSFQDDNYVEFESGYHTTSTGSESESETFSLKVLLKYNPKKLAAGLSDFSETFVEHDHLLNKNSLN</sequence>
<reference evidence="5" key="1">
    <citation type="submission" date="2020-06" db="EMBL/GenBank/DDBJ databases">
        <title>Genomes of multiple members of Pneumocystis genus reveal paths to human pathogen Pneumocystis jirovecii.</title>
        <authorList>
            <person name="Cisse O.H."/>
            <person name="Ma L."/>
            <person name="Dekker J."/>
            <person name="Khil P."/>
            <person name="Jo J."/>
            <person name="Brenchley J."/>
            <person name="Blair R."/>
            <person name="Pahar B."/>
            <person name="Chabe M."/>
            <person name="Van Rompay K.A."/>
            <person name="Keesler R."/>
            <person name="Sukura A."/>
            <person name="Hirsch V."/>
            <person name="Kutty G."/>
            <person name="Liu Y."/>
            <person name="Peng L."/>
            <person name="Chen J."/>
            <person name="Song J."/>
            <person name="Weissenbacher-Lang C."/>
            <person name="Xu J."/>
            <person name="Upham N.S."/>
            <person name="Stajich J.E."/>
            <person name="Cuomo C.A."/>
            <person name="Cushion M.T."/>
            <person name="Kovacs J.A."/>
        </authorList>
    </citation>
    <scope>NUCLEOTIDE SEQUENCE</scope>
    <source>
        <strain evidence="5">2A</strain>
    </source>
</reference>
<dbReference type="Proteomes" id="UP000663699">
    <property type="component" value="Chromosome 16"/>
</dbReference>